<name>A0AAD8R3B4_LOLMU</name>
<feature type="compositionally biased region" description="Polar residues" evidence="1">
    <location>
        <begin position="272"/>
        <end position="289"/>
    </location>
</feature>
<evidence type="ECO:0000313" key="3">
    <source>
        <dbReference type="EMBL" id="KAK1612134.1"/>
    </source>
</evidence>
<evidence type="ECO:0000256" key="1">
    <source>
        <dbReference type="SAM" id="MobiDB-lite"/>
    </source>
</evidence>
<feature type="domain" description="Retrotransposon gag" evidence="2">
    <location>
        <begin position="498"/>
        <end position="586"/>
    </location>
</feature>
<dbReference type="EMBL" id="JAUUTY010000007">
    <property type="protein sequence ID" value="KAK1612134.1"/>
    <property type="molecule type" value="Genomic_DNA"/>
</dbReference>
<evidence type="ECO:0000259" key="2">
    <source>
        <dbReference type="Pfam" id="PF03732"/>
    </source>
</evidence>
<reference evidence="3" key="1">
    <citation type="submission" date="2023-07" db="EMBL/GenBank/DDBJ databases">
        <title>A chromosome-level genome assembly of Lolium multiflorum.</title>
        <authorList>
            <person name="Chen Y."/>
            <person name="Copetti D."/>
            <person name="Kolliker R."/>
            <person name="Studer B."/>
        </authorList>
    </citation>
    <scope>NUCLEOTIDE SEQUENCE</scope>
    <source>
        <strain evidence="3">02402/16</strain>
        <tissue evidence="3">Leaf</tissue>
    </source>
</reference>
<feature type="compositionally biased region" description="Basic and acidic residues" evidence="1">
    <location>
        <begin position="291"/>
        <end position="300"/>
    </location>
</feature>
<feature type="compositionally biased region" description="Basic and acidic residues" evidence="1">
    <location>
        <begin position="640"/>
        <end position="659"/>
    </location>
</feature>
<feature type="region of interest" description="Disordered" evidence="1">
    <location>
        <begin position="264"/>
        <end position="363"/>
    </location>
</feature>
<accession>A0AAD8R3B4</accession>
<dbReference type="CDD" id="cd00303">
    <property type="entry name" value="retropepsin_like"/>
    <property type="match status" value="1"/>
</dbReference>
<dbReference type="AlphaFoldDB" id="A0AAD8R3B4"/>
<organism evidence="3 4">
    <name type="scientific">Lolium multiflorum</name>
    <name type="common">Italian ryegrass</name>
    <name type="synonym">Lolium perenne subsp. multiflorum</name>
    <dbReference type="NCBI Taxonomy" id="4521"/>
    <lineage>
        <taxon>Eukaryota</taxon>
        <taxon>Viridiplantae</taxon>
        <taxon>Streptophyta</taxon>
        <taxon>Embryophyta</taxon>
        <taxon>Tracheophyta</taxon>
        <taxon>Spermatophyta</taxon>
        <taxon>Magnoliopsida</taxon>
        <taxon>Liliopsida</taxon>
        <taxon>Poales</taxon>
        <taxon>Poaceae</taxon>
        <taxon>BOP clade</taxon>
        <taxon>Pooideae</taxon>
        <taxon>Poodae</taxon>
        <taxon>Poeae</taxon>
        <taxon>Poeae Chloroplast Group 2 (Poeae type)</taxon>
        <taxon>Loliodinae</taxon>
        <taxon>Loliinae</taxon>
        <taxon>Lolium</taxon>
    </lineage>
</organism>
<feature type="region of interest" description="Disordered" evidence="1">
    <location>
        <begin position="624"/>
        <end position="671"/>
    </location>
</feature>
<dbReference type="Pfam" id="PF03732">
    <property type="entry name" value="Retrotrans_gag"/>
    <property type="match status" value="1"/>
</dbReference>
<dbReference type="PANTHER" id="PTHR33223">
    <property type="entry name" value="CCHC-TYPE DOMAIN-CONTAINING PROTEIN"/>
    <property type="match status" value="1"/>
</dbReference>
<comment type="caution">
    <text evidence="3">The sequence shown here is derived from an EMBL/GenBank/DDBJ whole genome shotgun (WGS) entry which is preliminary data.</text>
</comment>
<dbReference type="InterPro" id="IPR021109">
    <property type="entry name" value="Peptidase_aspartic_dom_sf"/>
</dbReference>
<dbReference type="Gene3D" id="2.40.70.10">
    <property type="entry name" value="Acid Proteases"/>
    <property type="match status" value="1"/>
</dbReference>
<feature type="compositionally biased region" description="Polar residues" evidence="1">
    <location>
        <begin position="629"/>
        <end position="639"/>
    </location>
</feature>
<gene>
    <name evidence="3" type="ORF">QYE76_035807</name>
</gene>
<proteinExistence type="predicted"/>
<sequence length="919" mass="100751">MDFINDNAGCFANGGIFPKNGRIIEFGSYRVYFGTVPVRQRLSPVAPDPPRWLHAGRAPGSVEVMMAGAVVAGKEAVEEGAGCAASTRAAKPPLERDPGVAGASSALPETPLQAAMNVLATPIAQNIDPAATQAELEAQLLLENGKDIIRAQRELNLTLREYNAAHGFASVSAHAARVPENRLKARNLDQDLREEILAGKSASASVSIIEKPKYSSPDKTIKAAKAAVELCESLSGDALVKQQERVRELLETIEQQNAEQLAKLNKAVASRSARSTKNAGSKSQGQASSPHPDKRREKEVNAQPMTVYDPVLAGKQKAGQYDAGRKSQGADRGYAKRGYAENNHAGKRETGKNYQAARAAYEEEDEIPPRYRQARAAVPEPYDEADSTADRPMAYRNPLGERVGERHLPVRDARHRLDRVYLSEIIEEEGPPGPKCFGPRIMKEGPPVRNFQLPRDTKTYDGTTKPEDWLADYVTAVYVAGGGGTVAGGGNRRWAVRIIPSFLVGPARIWLNNLPAGSINGWLDFEEAFVSNFSSTYRRPNRPQQLALCIQRQNEIDRDYLARWNTTRNSCEGVIEAQAIAWFSSGCRRGSPLWQKLQRNMPATLAEMIRVADSYALGDPMQPAVQAEPEQTNQPQQRQEPYRDNRHNKRREEFPDRRQAKPAAPFHGSERGDAAVPKYMLWSDQEISWSFKDHPKIMPNPGGYALVVDPIMHGPNARVKFSKVLIDNGSSINIMYRHTMRTLGITENMLQPTHTTFHGIVPGLSCSPMGKVRVDVSFGGRDNCRVENLLFEVVDLDSPYHALLGRPALAAFMASTHTAYLKMKMPAPRGPLTVVGNYKVSLETASAGSNLAESLVIAEEKKRMQTAVALAQSSQLSLAAMSGNLGTPTFKPTNETKDIVLDPAHPKRTVRIGAGLTEA</sequence>
<dbReference type="PANTHER" id="PTHR33223:SF8">
    <property type="entry name" value="OS04G0172440 PROTEIN"/>
    <property type="match status" value="1"/>
</dbReference>
<dbReference type="InterPro" id="IPR005162">
    <property type="entry name" value="Retrotrans_gag_dom"/>
</dbReference>
<dbReference type="Proteomes" id="UP001231189">
    <property type="component" value="Unassembled WGS sequence"/>
</dbReference>
<keyword evidence="4" id="KW-1185">Reference proteome</keyword>
<evidence type="ECO:0000313" key="4">
    <source>
        <dbReference type="Proteomes" id="UP001231189"/>
    </source>
</evidence>
<protein>
    <recommendedName>
        <fullName evidence="2">Retrotransposon gag domain-containing protein</fullName>
    </recommendedName>
</protein>